<dbReference type="Pfam" id="PF17906">
    <property type="entry name" value="HTH_48"/>
    <property type="match status" value="1"/>
</dbReference>
<comment type="caution">
    <text evidence="2">The sequence shown here is derived from an EMBL/GenBank/DDBJ whole genome shotgun (WGS) entry which is preliminary data.</text>
</comment>
<dbReference type="EMBL" id="JANEYF010005500">
    <property type="protein sequence ID" value="KAJ8927971.1"/>
    <property type="molecule type" value="Genomic_DNA"/>
</dbReference>
<keyword evidence="3" id="KW-1185">Reference proteome</keyword>
<evidence type="ECO:0000259" key="1">
    <source>
        <dbReference type="Pfam" id="PF17906"/>
    </source>
</evidence>
<name>A0AAV8WQG4_9CUCU</name>
<dbReference type="InterPro" id="IPR041426">
    <property type="entry name" value="Mos1_HTH"/>
</dbReference>
<accession>A0AAV8WQG4</accession>
<evidence type="ECO:0000313" key="2">
    <source>
        <dbReference type="EMBL" id="KAJ8927971.1"/>
    </source>
</evidence>
<dbReference type="Gene3D" id="1.10.10.1450">
    <property type="match status" value="1"/>
</dbReference>
<organism evidence="2 3">
    <name type="scientific">Rhamnusium bicolor</name>
    <dbReference type="NCBI Taxonomy" id="1586634"/>
    <lineage>
        <taxon>Eukaryota</taxon>
        <taxon>Metazoa</taxon>
        <taxon>Ecdysozoa</taxon>
        <taxon>Arthropoda</taxon>
        <taxon>Hexapoda</taxon>
        <taxon>Insecta</taxon>
        <taxon>Pterygota</taxon>
        <taxon>Neoptera</taxon>
        <taxon>Endopterygota</taxon>
        <taxon>Coleoptera</taxon>
        <taxon>Polyphaga</taxon>
        <taxon>Cucujiformia</taxon>
        <taxon>Chrysomeloidea</taxon>
        <taxon>Cerambycidae</taxon>
        <taxon>Lepturinae</taxon>
        <taxon>Rhagiini</taxon>
        <taxon>Rhamnusium</taxon>
    </lineage>
</organism>
<dbReference type="AlphaFoldDB" id="A0AAV8WQG4"/>
<protein>
    <recommendedName>
        <fullName evidence="1">Mos1 transposase HTH domain-containing protein</fullName>
    </recommendedName>
</protein>
<evidence type="ECO:0000313" key="3">
    <source>
        <dbReference type="Proteomes" id="UP001162156"/>
    </source>
</evidence>
<proteinExistence type="predicted"/>
<feature type="domain" description="Mos1 transposase HTH" evidence="1">
    <location>
        <begin position="13"/>
        <end position="52"/>
    </location>
</feature>
<dbReference type="PANTHER" id="PTHR46060">
    <property type="entry name" value="MARINER MOS1 TRANSPOSASE-LIKE PROTEIN"/>
    <property type="match status" value="1"/>
</dbReference>
<gene>
    <name evidence="2" type="ORF">NQ314_019497</name>
</gene>
<dbReference type="PANTHER" id="PTHR46060:SF1">
    <property type="entry name" value="MARINER MOS1 TRANSPOSASE-LIKE PROTEIN"/>
    <property type="match status" value="1"/>
</dbReference>
<dbReference type="Proteomes" id="UP001162156">
    <property type="component" value="Unassembled WGS sequence"/>
</dbReference>
<reference evidence="2" key="1">
    <citation type="journal article" date="2023" name="Insect Mol. Biol.">
        <title>Genome sequencing provides insights into the evolution of gene families encoding plant cell wall-degrading enzymes in longhorned beetles.</title>
        <authorList>
            <person name="Shin N.R."/>
            <person name="Okamura Y."/>
            <person name="Kirsch R."/>
            <person name="Pauchet Y."/>
        </authorList>
    </citation>
    <scope>NUCLEOTIDE SEQUENCE</scope>
    <source>
        <strain evidence="2">RBIC_L_NR</strain>
    </source>
</reference>
<dbReference type="InterPro" id="IPR052709">
    <property type="entry name" value="Transposase-MT_Hybrid"/>
</dbReference>
<sequence>MFDLREQRCNVKFCVKLGKMFTETFQLLKEAYGGVALSRPQSYEWFTRFESGRESIEEDHRPERPSTLTDDTHLQKILCV</sequence>